<keyword evidence="7" id="KW-1185">Reference proteome</keyword>
<evidence type="ECO:0000313" key="7">
    <source>
        <dbReference type="Proteomes" id="UP001189429"/>
    </source>
</evidence>
<reference evidence="6" key="1">
    <citation type="submission" date="2023-10" db="EMBL/GenBank/DDBJ databases">
        <authorList>
            <person name="Chen Y."/>
            <person name="Shah S."/>
            <person name="Dougan E. K."/>
            <person name="Thang M."/>
            <person name="Chan C."/>
        </authorList>
    </citation>
    <scope>NUCLEOTIDE SEQUENCE [LARGE SCALE GENOMIC DNA]</scope>
</reference>
<evidence type="ECO:0000256" key="2">
    <source>
        <dbReference type="ARBA" id="ARBA00022771"/>
    </source>
</evidence>
<accession>A0ABN9TUJ0</accession>
<keyword evidence="1" id="KW-0479">Metal-binding</keyword>
<dbReference type="Proteomes" id="UP001189429">
    <property type="component" value="Unassembled WGS sequence"/>
</dbReference>
<feature type="non-terminal residue" evidence="6">
    <location>
        <position position="168"/>
    </location>
</feature>
<dbReference type="EMBL" id="CAUYUJ010015103">
    <property type="protein sequence ID" value="CAK0849898.1"/>
    <property type="molecule type" value="Genomic_DNA"/>
</dbReference>
<feature type="coiled-coil region" evidence="4">
    <location>
        <begin position="75"/>
        <end position="163"/>
    </location>
</feature>
<protein>
    <recommendedName>
        <fullName evidence="5">RanBP2-type domain-containing protein</fullName>
    </recommendedName>
</protein>
<dbReference type="InterPro" id="IPR036443">
    <property type="entry name" value="Znf_RanBP2_sf"/>
</dbReference>
<organism evidence="6 7">
    <name type="scientific">Prorocentrum cordatum</name>
    <dbReference type="NCBI Taxonomy" id="2364126"/>
    <lineage>
        <taxon>Eukaryota</taxon>
        <taxon>Sar</taxon>
        <taxon>Alveolata</taxon>
        <taxon>Dinophyceae</taxon>
        <taxon>Prorocentrales</taxon>
        <taxon>Prorocentraceae</taxon>
        <taxon>Prorocentrum</taxon>
    </lineage>
</organism>
<evidence type="ECO:0000259" key="5">
    <source>
        <dbReference type="PROSITE" id="PS01358"/>
    </source>
</evidence>
<sequence>PFCAEPLLCLQRGGTVLGSANFKVALRSRADLWACSGCKARNGAGYDFCWKCWKVRDSAKTTNHGATSTQDPDLAKHVQGNIDIVQKEVDELQAAVDNGSDIPRCFSECKLVRERNKTQAQRERTQERVEKLEEEIKEAQEKLEKEKALLARQDEKLQKQRARVEELS</sequence>
<dbReference type="InterPro" id="IPR001876">
    <property type="entry name" value="Znf_RanBP2"/>
</dbReference>
<dbReference type="SUPFAM" id="SSF90209">
    <property type="entry name" value="Ran binding protein zinc finger-like"/>
    <property type="match status" value="1"/>
</dbReference>
<keyword evidence="4" id="KW-0175">Coiled coil</keyword>
<comment type="caution">
    <text evidence="6">The sequence shown here is derived from an EMBL/GenBank/DDBJ whole genome shotgun (WGS) entry which is preliminary data.</text>
</comment>
<evidence type="ECO:0000256" key="1">
    <source>
        <dbReference type="ARBA" id="ARBA00022723"/>
    </source>
</evidence>
<proteinExistence type="predicted"/>
<name>A0ABN9TUJ0_9DINO</name>
<keyword evidence="3" id="KW-0862">Zinc</keyword>
<gene>
    <name evidence="6" type="ORF">PCOR1329_LOCUS42477</name>
</gene>
<evidence type="ECO:0000256" key="3">
    <source>
        <dbReference type="ARBA" id="ARBA00022833"/>
    </source>
</evidence>
<feature type="domain" description="RanBP2-type" evidence="5">
    <location>
        <begin position="33"/>
        <end position="52"/>
    </location>
</feature>
<dbReference type="PROSITE" id="PS01358">
    <property type="entry name" value="ZF_RANBP2_1"/>
    <property type="match status" value="1"/>
</dbReference>
<feature type="non-terminal residue" evidence="6">
    <location>
        <position position="1"/>
    </location>
</feature>
<dbReference type="Gene3D" id="2.30.30.380">
    <property type="entry name" value="Zn-finger domain of Sec23/24"/>
    <property type="match status" value="1"/>
</dbReference>
<keyword evidence="2" id="KW-0863">Zinc-finger</keyword>
<evidence type="ECO:0000256" key="4">
    <source>
        <dbReference type="SAM" id="Coils"/>
    </source>
</evidence>
<evidence type="ECO:0000313" key="6">
    <source>
        <dbReference type="EMBL" id="CAK0849898.1"/>
    </source>
</evidence>